<dbReference type="Gene3D" id="1.20.1050.10">
    <property type="match status" value="1"/>
</dbReference>
<sequence>MFGKFSIGEECPKIIAWAKRCMQKDSVAKSLPHQKKIYEFFVQLRKTLGLNYRLVSYLEIAFFVEKMNLEWSHFKILLQLLYE</sequence>
<reference evidence="1 2" key="1">
    <citation type="journal article" date="2018" name="Sci. Data">
        <title>The draft genome sequence of cork oak.</title>
        <authorList>
            <person name="Ramos A.M."/>
            <person name="Usie A."/>
            <person name="Barbosa P."/>
            <person name="Barros P.M."/>
            <person name="Capote T."/>
            <person name="Chaves I."/>
            <person name="Simoes F."/>
            <person name="Abreu I."/>
            <person name="Carrasquinho I."/>
            <person name="Faro C."/>
            <person name="Guimaraes J.B."/>
            <person name="Mendonca D."/>
            <person name="Nobrega F."/>
            <person name="Rodrigues L."/>
            <person name="Saibo N.J.M."/>
            <person name="Varela M.C."/>
            <person name="Egas C."/>
            <person name="Matos J."/>
            <person name="Miguel C.M."/>
            <person name="Oliveira M.M."/>
            <person name="Ricardo C.P."/>
            <person name="Goncalves S."/>
        </authorList>
    </citation>
    <scope>NUCLEOTIDE SEQUENCE [LARGE SCALE GENOMIC DNA]</scope>
    <source>
        <strain evidence="2">cv. HL8</strain>
    </source>
</reference>
<evidence type="ECO:0000313" key="1">
    <source>
        <dbReference type="EMBL" id="KAK7851154.1"/>
    </source>
</evidence>
<organism evidence="1 2">
    <name type="scientific">Quercus suber</name>
    <name type="common">Cork oak</name>
    <dbReference type="NCBI Taxonomy" id="58331"/>
    <lineage>
        <taxon>Eukaryota</taxon>
        <taxon>Viridiplantae</taxon>
        <taxon>Streptophyta</taxon>
        <taxon>Embryophyta</taxon>
        <taxon>Tracheophyta</taxon>
        <taxon>Spermatophyta</taxon>
        <taxon>Magnoliopsida</taxon>
        <taxon>eudicotyledons</taxon>
        <taxon>Gunneridae</taxon>
        <taxon>Pentapetalae</taxon>
        <taxon>rosids</taxon>
        <taxon>fabids</taxon>
        <taxon>Fagales</taxon>
        <taxon>Fagaceae</taxon>
        <taxon>Quercus</taxon>
    </lineage>
</organism>
<gene>
    <name evidence="1" type="primary">GSTX4_3</name>
    <name evidence="1" type="ORF">CFP56_042699</name>
</gene>
<dbReference type="SUPFAM" id="SSF47616">
    <property type="entry name" value="GST C-terminal domain-like"/>
    <property type="match status" value="1"/>
</dbReference>
<evidence type="ECO:0000313" key="2">
    <source>
        <dbReference type="Proteomes" id="UP000237347"/>
    </source>
</evidence>
<dbReference type="Proteomes" id="UP000237347">
    <property type="component" value="Unassembled WGS sequence"/>
</dbReference>
<accession>A0AAW0LI50</accession>
<dbReference type="InterPro" id="IPR036282">
    <property type="entry name" value="Glutathione-S-Trfase_C_sf"/>
</dbReference>
<dbReference type="AlphaFoldDB" id="A0AAW0LI50"/>
<keyword evidence="2" id="KW-1185">Reference proteome</keyword>
<protein>
    <submittedName>
        <fullName evidence="1">Glutathione s-transferase</fullName>
    </submittedName>
</protein>
<proteinExistence type="predicted"/>
<name>A0AAW0LI50_QUESU</name>
<dbReference type="EMBL" id="PKMF04000090">
    <property type="protein sequence ID" value="KAK7851154.1"/>
    <property type="molecule type" value="Genomic_DNA"/>
</dbReference>
<comment type="caution">
    <text evidence="1">The sequence shown here is derived from an EMBL/GenBank/DDBJ whole genome shotgun (WGS) entry which is preliminary data.</text>
</comment>